<protein>
    <recommendedName>
        <fullName evidence="3">SPRY domain-containing protein</fullName>
    </recommendedName>
</protein>
<organism evidence="1 2">
    <name type="scientific">Dictyostelium purpureum</name>
    <name type="common">Slime mold</name>
    <dbReference type="NCBI Taxonomy" id="5786"/>
    <lineage>
        <taxon>Eukaryota</taxon>
        <taxon>Amoebozoa</taxon>
        <taxon>Evosea</taxon>
        <taxon>Eumycetozoa</taxon>
        <taxon>Dictyostelia</taxon>
        <taxon>Dictyosteliales</taxon>
        <taxon>Dictyosteliaceae</taxon>
        <taxon>Dictyostelium</taxon>
    </lineage>
</organism>
<proteinExistence type="predicted"/>
<accession>F0ZYJ3</accession>
<evidence type="ECO:0000313" key="1">
    <source>
        <dbReference type="EMBL" id="EGC30988.1"/>
    </source>
</evidence>
<keyword evidence="2" id="KW-1185">Reference proteome</keyword>
<dbReference type="VEuPathDB" id="AmoebaDB:DICPUDRAFT_83102"/>
<gene>
    <name evidence="1" type="ORF">DICPUDRAFT_83102</name>
</gene>
<dbReference type="RefSeq" id="XP_003292489.1">
    <property type="nucleotide sequence ID" value="XM_003292441.1"/>
</dbReference>
<dbReference type="GeneID" id="10508285"/>
<dbReference type="SUPFAM" id="SSF49899">
    <property type="entry name" value="Concanavalin A-like lectins/glucanases"/>
    <property type="match status" value="1"/>
</dbReference>
<dbReference type="OMA" id="NHISIQR"/>
<dbReference type="InterPro" id="IPR013320">
    <property type="entry name" value="ConA-like_dom_sf"/>
</dbReference>
<evidence type="ECO:0008006" key="3">
    <source>
        <dbReference type="Google" id="ProtNLM"/>
    </source>
</evidence>
<dbReference type="AlphaFoldDB" id="F0ZYJ3"/>
<name>F0ZYJ3_DICPU</name>
<evidence type="ECO:0000313" key="2">
    <source>
        <dbReference type="Proteomes" id="UP000001064"/>
    </source>
</evidence>
<dbReference type="KEGG" id="dpp:DICPUDRAFT_83102"/>
<dbReference type="EMBL" id="GL871285">
    <property type="protein sequence ID" value="EGC30988.1"/>
    <property type="molecule type" value="Genomic_DNA"/>
</dbReference>
<sequence length="248" mass="28782">MEKRKRITLFNLEEEINKNRVSKTKDKSKKKETNQTKTIIPNKKINNKNYFFKLSDNYILNGSSLFSDEVFYVNSDINKKEYGSIFCKDKIQIGDGIKCEFSYQILEKKSTDSFYFIIHSSENFSFRNLGLGSKDSFIVVKFTSMFSSNDQFSFLSAEVLSSQVKNGTSNYLSMGSKSFSNNLNDSKYIINISYNRKASKISIQLNSDEKLENIKIPFKIPSRCYFGFAIEESYHFQKNLIHFCNLSI</sequence>
<dbReference type="Proteomes" id="UP000001064">
    <property type="component" value="Unassembled WGS sequence"/>
</dbReference>
<reference evidence="2" key="1">
    <citation type="journal article" date="2011" name="Genome Biol.">
        <title>Comparative genomics of the social amoebae Dictyostelium discoideum and Dictyostelium purpureum.</title>
        <authorList>
            <consortium name="US DOE Joint Genome Institute (JGI-PGF)"/>
            <person name="Sucgang R."/>
            <person name="Kuo A."/>
            <person name="Tian X."/>
            <person name="Salerno W."/>
            <person name="Parikh A."/>
            <person name="Feasley C.L."/>
            <person name="Dalin E."/>
            <person name="Tu H."/>
            <person name="Huang E."/>
            <person name="Barry K."/>
            <person name="Lindquist E."/>
            <person name="Shapiro H."/>
            <person name="Bruce D."/>
            <person name="Schmutz J."/>
            <person name="Salamov A."/>
            <person name="Fey P."/>
            <person name="Gaudet P."/>
            <person name="Anjard C."/>
            <person name="Babu M.M."/>
            <person name="Basu S."/>
            <person name="Bushmanova Y."/>
            <person name="van der Wel H."/>
            <person name="Katoh-Kurasawa M."/>
            <person name="Dinh C."/>
            <person name="Coutinho P.M."/>
            <person name="Saito T."/>
            <person name="Elias M."/>
            <person name="Schaap P."/>
            <person name="Kay R.R."/>
            <person name="Henrissat B."/>
            <person name="Eichinger L."/>
            <person name="Rivero F."/>
            <person name="Putnam N.H."/>
            <person name="West C.M."/>
            <person name="Loomis W.F."/>
            <person name="Chisholm R.L."/>
            <person name="Shaulsky G."/>
            <person name="Strassmann J.E."/>
            <person name="Queller D.C."/>
            <person name="Kuspa A."/>
            <person name="Grigoriev I.V."/>
        </authorList>
    </citation>
    <scope>NUCLEOTIDE SEQUENCE [LARGE SCALE GENOMIC DNA]</scope>
    <source>
        <strain evidence="2">QSDP1</strain>
    </source>
</reference>
<dbReference type="InParanoid" id="F0ZYJ3"/>